<dbReference type="RefSeq" id="XP_007927823.1">
    <property type="nucleotide sequence ID" value="XM_007929632.1"/>
</dbReference>
<dbReference type="GeneID" id="19331093"/>
<keyword evidence="3" id="KW-0813">Transport</keyword>
<feature type="transmembrane region" description="Helical" evidence="9">
    <location>
        <begin position="573"/>
        <end position="590"/>
    </location>
</feature>
<feature type="compositionally biased region" description="Polar residues" evidence="8">
    <location>
        <begin position="1"/>
        <end position="13"/>
    </location>
</feature>
<reference evidence="11 12" key="1">
    <citation type="journal article" date="2012" name="PLoS Pathog.">
        <title>Diverse lifestyles and strategies of plant pathogenesis encoded in the genomes of eighteen Dothideomycetes fungi.</title>
        <authorList>
            <person name="Ohm R.A."/>
            <person name="Feau N."/>
            <person name="Henrissat B."/>
            <person name="Schoch C.L."/>
            <person name="Horwitz B.A."/>
            <person name="Barry K.W."/>
            <person name="Condon B.J."/>
            <person name="Copeland A.C."/>
            <person name="Dhillon B."/>
            <person name="Glaser F."/>
            <person name="Hesse C.N."/>
            <person name="Kosti I."/>
            <person name="LaButti K."/>
            <person name="Lindquist E.A."/>
            <person name="Lucas S."/>
            <person name="Salamov A.A."/>
            <person name="Bradshaw R.E."/>
            <person name="Ciuffetti L."/>
            <person name="Hamelin R.C."/>
            <person name="Kema G.H.J."/>
            <person name="Lawrence C."/>
            <person name="Scott J.A."/>
            <person name="Spatafora J.W."/>
            <person name="Turgeon B.G."/>
            <person name="de Wit P.J.G.M."/>
            <person name="Zhong S."/>
            <person name="Goodwin S.B."/>
            <person name="Grigoriev I.V."/>
        </authorList>
    </citation>
    <scope>NUCLEOTIDE SEQUENCE [LARGE SCALE GENOMIC DNA]</scope>
    <source>
        <strain evidence="11 12">CIRAD86</strain>
    </source>
</reference>
<dbReference type="AlphaFoldDB" id="M3AD34"/>
<feature type="transmembrane region" description="Helical" evidence="9">
    <location>
        <begin position="596"/>
        <end position="619"/>
    </location>
</feature>
<dbReference type="eggNOG" id="KOG1303">
    <property type="taxonomic scope" value="Eukaryota"/>
</dbReference>
<sequence length="660" mass="72497">MPSQRGQLPSNWTAYERGRGDSPDSTNRIAFDARTEEHHESSDAEHLHAPSAYETGTHQVRRRRSSMGMAIDAIRDAGGVNSLGNFAASWQRAVGFHEVTPVRPSFRYAEDDTIEGGDDALDPTPKQHRSLLRQQLEAQDRVDQAIDDEHEEMIPPRFEDQPLLQKITSRTPADDSIFLIEPSLASPFGGSYGSTWGSLSSRVNESSMRHAGRLFRQQQIRGGQAISDKEREPLMVKRVEEDDGTIVNVVVGQSTLPQTIFNSVNVLIGVGLLALPLAMKYAGWIPGLIFFFFAGISTCYTAKLLAKCADVDNSLITFADLAYVSFGPWARVGTSIIFVLELVAACVALIVLFSDSLDALTEQSLGITEWKIICGIILIPLSFVPLRYLSFTSILGILCCFGIVLAVLIDGLIKPHAPGSLREPAKTYLFPENWMTLPISFGILMSPWGGHSVFPNIYRDMRHPYKYRRGVNITYIFTFTLDLLMAVIGLLMFGDGVKDEVTRNILMENGYPAFLSVFIVICIAIIPLTKVPLNARPIISTLDLFLGLDARAMGSGGEPTHGCSGLTRGIAKISVRVFCIIAFVLLAILVPEFDTIMSLLGAVACFTICLILPCAFHLKLFGKELSYRQKVVDWGLIGVSSGLALVSTGFNFVPKEKLGI</sequence>
<feature type="transmembrane region" description="Helical" evidence="9">
    <location>
        <begin position="631"/>
        <end position="653"/>
    </location>
</feature>
<dbReference type="GO" id="GO:0000329">
    <property type="term" value="C:fungal-type vacuole membrane"/>
    <property type="evidence" value="ECO:0007669"/>
    <property type="project" value="EnsemblFungi"/>
</dbReference>
<gene>
    <name evidence="11" type="ORF">MYCFIDRAFT_138516</name>
</gene>
<evidence type="ECO:0000256" key="7">
    <source>
        <dbReference type="ARBA" id="ARBA00023136"/>
    </source>
</evidence>
<dbReference type="HOGENOM" id="CLU_009646_8_1_1"/>
<organism evidence="11 12">
    <name type="scientific">Pseudocercospora fijiensis (strain CIRAD86)</name>
    <name type="common">Black leaf streak disease fungus</name>
    <name type="synonym">Mycosphaerella fijiensis</name>
    <dbReference type="NCBI Taxonomy" id="383855"/>
    <lineage>
        <taxon>Eukaryota</taxon>
        <taxon>Fungi</taxon>
        <taxon>Dikarya</taxon>
        <taxon>Ascomycota</taxon>
        <taxon>Pezizomycotina</taxon>
        <taxon>Dothideomycetes</taxon>
        <taxon>Dothideomycetidae</taxon>
        <taxon>Mycosphaerellales</taxon>
        <taxon>Mycosphaerellaceae</taxon>
        <taxon>Pseudocercospora</taxon>
    </lineage>
</organism>
<feature type="transmembrane region" description="Helical" evidence="9">
    <location>
        <begin position="365"/>
        <end position="384"/>
    </location>
</feature>
<dbReference type="InterPro" id="IPR013057">
    <property type="entry name" value="AA_transpt_TM"/>
</dbReference>
<feature type="transmembrane region" description="Helical" evidence="9">
    <location>
        <begin position="391"/>
        <end position="413"/>
    </location>
</feature>
<comment type="subcellular location">
    <subcellularLocation>
        <location evidence="1">Membrane</location>
        <topology evidence="1">Multi-pass membrane protein</topology>
    </subcellularLocation>
</comment>
<dbReference type="GO" id="GO:0090513">
    <property type="term" value="P:L-histidine transmembrane import into vacuole"/>
    <property type="evidence" value="ECO:0007669"/>
    <property type="project" value="EnsemblFungi"/>
</dbReference>
<dbReference type="GO" id="GO:0015188">
    <property type="term" value="F:L-isoleucine transmembrane transporter activity"/>
    <property type="evidence" value="ECO:0007669"/>
    <property type="project" value="EnsemblFungi"/>
</dbReference>
<feature type="compositionally biased region" description="Basic and acidic residues" evidence="8">
    <location>
        <begin position="31"/>
        <end position="48"/>
    </location>
</feature>
<feature type="transmembrane region" description="Helical" evidence="9">
    <location>
        <begin position="332"/>
        <end position="353"/>
    </location>
</feature>
<dbReference type="GO" id="GO:0015824">
    <property type="term" value="P:proline transport"/>
    <property type="evidence" value="ECO:0007669"/>
    <property type="project" value="EnsemblFungi"/>
</dbReference>
<dbReference type="OrthoDB" id="655540at2759"/>
<feature type="transmembrane region" description="Helical" evidence="9">
    <location>
        <begin position="475"/>
        <end position="493"/>
    </location>
</feature>
<proteinExistence type="inferred from homology"/>
<evidence type="ECO:0000256" key="8">
    <source>
        <dbReference type="SAM" id="MobiDB-lite"/>
    </source>
</evidence>
<evidence type="ECO:0000313" key="12">
    <source>
        <dbReference type="Proteomes" id="UP000016932"/>
    </source>
</evidence>
<keyword evidence="12" id="KW-1185">Reference proteome</keyword>
<feature type="transmembrane region" description="Helical" evidence="9">
    <location>
        <begin position="513"/>
        <end position="533"/>
    </location>
</feature>
<keyword evidence="5" id="KW-0029">Amino-acid transport</keyword>
<name>M3AD34_PSEFD</name>
<evidence type="ECO:0000259" key="10">
    <source>
        <dbReference type="Pfam" id="PF01490"/>
    </source>
</evidence>
<feature type="region of interest" description="Disordered" evidence="8">
    <location>
        <begin position="1"/>
        <end position="64"/>
    </location>
</feature>
<dbReference type="EMBL" id="KB446559">
    <property type="protein sequence ID" value="EME82461.1"/>
    <property type="molecule type" value="Genomic_DNA"/>
</dbReference>
<dbReference type="GO" id="GO:0015186">
    <property type="term" value="F:L-glutamine transmembrane transporter activity"/>
    <property type="evidence" value="ECO:0007669"/>
    <property type="project" value="EnsemblFungi"/>
</dbReference>
<dbReference type="PANTHER" id="PTHR22950">
    <property type="entry name" value="AMINO ACID TRANSPORTER"/>
    <property type="match status" value="1"/>
</dbReference>
<dbReference type="Pfam" id="PF01490">
    <property type="entry name" value="Aa_trans"/>
    <property type="match status" value="1"/>
</dbReference>
<keyword evidence="4 9" id="KW-0812">Transmembrane</keyword>
<evidence type="ECO:0000256" key="4">
    <source>
        <dbReference type="ARBA" id="ARBA00022692"/>
    </source>
</evidence>
<dbReference type="GO" id="GO:0005290">
    <property type="term" value="F:L-histidine transmembrane transporter activity"/>
    <property type="evidence" value="ECO:0007669"/>
    <property type="project" value="EnsemblFungi"/>
</dbReference>
<comment type="similarity">
    <text evidence="2">Belongs to the amino acid/polyamine transporter 2 family.</text>
</comment>
<dbReference type="GO" id="GO:0005302">
    <property type="term" value="F:L-tyrosine transmembrane transporter activity"/>
    <property type="evidence" value="ECO:0007669"/>
    <property type="project" value="EnsemblFungi"/>
</dbReference>
<dbReference type="GO" id="GO:0007034">
    <property type="term" value="P:vacuolar transport"/>
    <property type="evidence" value="ECO:0007669"/>
    <property type="project" value="EnsemblFungi"/>
</dbReference>
<evidence type="ECO:0000313" key="11">
    <source>
        <dbReference type="EMBL" id="EME82461.1"/>
    </source>
</evidence>
<evidence type="ECO:0000256" key="1">
    <source>
        <dbReference type="ARBA" id="ARBA00004141"/>
    </source>
</evidence>
<dbReference type="KEGG" id="pfj:MYCFIDRAFT_138516"/>
<keyword evidence="6 9" id="KW-1133">Transmembrane helix</keyword>
<dbReference type="VEuPathDB" id="FungiDB:MYCFIDRAFT_138516"/>
<feature type="transmembrane region" description="Helical" evidence="9">
    <location>
        <begin position="433"/>
        <end position="454"/>
    </location>
</feature>
<evidence type="ECO:0000256" key="3">
    <source>
        <dbReference type="ARBA" id="ARBA00022448"/>
    </source>
</evidence>
<keyword evidence="7 9" id="KW-0472">Membrane</keyword>
<evidence type="ECO:0000256" key="2">
    <source>
        <dbReference type="ARBA" id="ARBA00008066"/>
    </source>
</evidence>
<dbReference type="Gene3D" id="1.20.1740.10">
    <property type="entry name" value="Amino acid/polyamine transporter I"/>
    <property type="match status" value="1"/>
</dbReference>
<evidence type="ECO:0000256" key="6">
    <source>
        <dbReference type="ARBA" id="ARBA00022989"/>
    </source>
</evidence>
<protein>
    <recommendedName>
        <fullName evidence="10">Amino acid transporter transmembrane domain-containing protein</fullName>
    </recommendedName>
</protein>
<accession>M3AD34</accession>
<dbReference type="Proteomes" id="UP000016932">
    <property type="component" value="Unassembled WGS sequence"/>
</dbReference>
<evidence type="ECO:0000256" key="5">
    <source>
        <dbReference type="ARBA" id="ARBA00022970"/>
    </source>
</evidence>
<dbReference type="PANTHER" id="PTHR22950:SF692">
    <property type="entry name" value="TRANSMEMBRANE AMINO ACID TRANSPORTER FAMILY PROTEIN"/>
    <property type="match status" value="1"/>
</dbReference>
<evidence type="ECO:0000256" key="9">
    <source>
        <dbReference type="SAM" id="Phobius"/>
    </source>
</evidence>
<feature type="domain" description="Amino acid transporter transmembrane" evidence="10">
    <location>
        <begin position="253"/>
        <end position="645"/>
    </location>
</feature>
<feature type="transmembrane region" description="Helical" evidence="9">
    <location>
        <begin position="284"/>
        <end position="306"/>
    </location>
</feature>